<reference evidence="1" key="1">
    <citation type="submission" date="2021-04" db="EMBL/GenBank/DDBJ databases">
        <authorList>
            <person name="Chebbi M.A.C M."/>
        </authorList>
    </citation>
    <scope>NUCLEOTIDE SEQUENCE</scope>
</reference>
<protein>
    <submittedName>
        <fullName evidence="1">Uncharacterized protein</fullName>
    </submittedName>
</protein>
<organism evidence="1 2">
    <name type="scientific">Cotesia congregata</name>
    <name type="common">Parasitoid wasp</name>
    <name type="synonym">Apanteles congregatus</name>
    <dbReference type="NCBI Taxonomy" id="51543"/>
    <lineage>
        <taxon>Eukaryota</taxon>
        <taxon>Metazoa</taxon>
        <taxon>Ecdysozoa</taxon>
        <taxon>Arthropoda</taxon>
        <taxon>Hexapoda</taxon>
        <taxon>Insecta</taxon>
        <taxon>Pterygota</taxon>
        <taxon>Neoptera</taxon>
        <taxon>Endopterygota</taxon>
        <taxon>Hymenoptera</taxon>
        <taxon>Apocrita</taxon>
        <taxon>Ichneumonoidea</taxon>
        <taxon>Braconidae</taxon>
        <taxon>Microgastrinae</taxon>
        <taxon>Cotesia</taxon>
    </lineage>
</organism>
<name>A0A8J2HE85_COTCN</name>
<sequence length="142" mass="15967">MSLKNSGKRGDVVAENGGYQVKKRWENGGNQKWAQKMVGIKIQKGAPKCIYPLLRSRPSINIKDHYIPVELNQSLQSASSFKFDTHQGPLDRCINNATSFAARGWKHNQVTTALLQMIAIDNMPLSTPERPGFKMFVKKIQP</sequence>
<evidence type="ECO:0000313" key="2">
    <source>
        <dbReference type="Proteomes" id="UP000786811"/>
    </source>
</evidence>
<dbReference type="OrthoDB" id="7699906at2759"/>
<proteinExistence type="predicted"/>
<dbReference type="EMBL" id="CAJNRD030001120">
    <property type="protein sequence ID" value="CAG5093189.1"/>
    <property type="molecule type" value="Genomic_DNA"/>
</dbReference>
<accession>A0A8J2HE85</accession>
<dbReference type="AlphaFoldDB" id="A0A8J2HE85"/>
<gene>
    <name evidence="1" type="ORF">HICCMSTLAB_LOCUS6658</name>
</gene>
<evidence type="ECO:0000313" key="1">
    <source>
        <dbReference type="EMBL" id="CAG5093189.1"/>
    </source>
</evidence>
<comment type="caution">
    <text evidence="1">The sequence shown here is derived from an EMBL/GenBank/DDBJ whole genome shotgun (WGS) entry which is preliminary data.</text>
</comment>
<keyword evidence="2" id="KW-1185">Reference proteome</keyword>
<dbReference type="Proteomes" id="UP000786811">
    <property type="component" value="Unassembled WGS sequence"/>
</dbReference>